<comment type="caution">
    <text evidence="2">The sequence shown here is derived from an EMBL/GenBank/DDBJ whole genome shotgun (WGS) entry which is preliminary data.</text>
</comment>
<proteinExistence type="predicted"/>
<keyword evidence="3" id="KW-1185">Reference proteome</keyword>
<gene>
    <name evidence="2" type="ORF">NLI96_g3328</name>
</gene>
<dbReference type="AlphaFoldDB" id="A0AAD5YKY5"/>
<name>A0AAD5YKY5_9APHY</name>
<evidence type="ECO:0000313" key="2">
    <source>
        <dbReference type="EMBL" id="KAJ3487739.1"/>
    </source>
</evidence>
<sequence>MLKKSFPPASPLALSSPSTTTPTAMPAKRASATESSTPRDAKKPRGAEEEATPPEEDVTQKDHNGLAQPSFSSESSTADDEAVTHGVTNTPSLKPQAIRPITRAPKTLPHLPAPDKSVLPENFRSYVPASLRARLNSIIHYTNSDAKIYSIATLPQVLGWGTASGGADDLSSYVTHGGVPLKVWFPAEVKLPWFFDDKGKLMKKASLCFLPLREADYERANIILTTFCNPQIDSPEMKGIWAGCWLAGKDTPMHQVSEFDQVYDARKALRAKRDMKKLEVGFIKTNDIVLVEALIRRYVPREDNKKVPPGWPYWKCTFDLTAISVLLKAPTNLPARVDDAAVEVDL</sequence>
<feature type="compositionally biased region" description="Polar residues" evidence="1">
    <location>
        <begin position="67"/>
        <end position="76"/>
    </location>
</feature>
<evidence type="ECO:0000256" key="1">
    <source>
        <dbReference type="SAM" id="MobiDB-lite"/>
    </source>
</evidence>
<accession>A0AAD5YKY5</accession>
<dbReference type="Proteomes" id="UP001212997">
    <property type="component" value="Unassembled WGS sequence"/>
</dbReference>
<evidence type="ECO:0000313" key="3">
    <source>
        <dbReference type="Proteomes" id="UP001212997"/>
    </source>
</evidence>
<dbReference type="EMBL" id="JANAWD010000084">
    <property type="protein sequence ID" value="KAJ3487739.1"/>
    <property type="molecule type" value="Genomic_DNA"/>
</dbReference>
<feature type="region of interest" description="Disordered" evidence="1">
    <location>
        <begin position="1"/>
        <end position="115"/>
    </location>
</feature>
<protein>
    <submittedName>
        <fullName evidence="2">Uncharacterized protein</fullName>
    </submittedName>
</protein>
<reference evidence="2" key="1">
    <citation type="submission" date="2022-07" db="EMBL/GenBank/DDBJ databases">
        <title>Genome Sequence of Physisporinus lineatus.</title>
        <authorList>
            <person name="Buettner E."/>
        </authorList>
    </citation>
    <scope>NUCLEOTIDE SEQUENCE</scope>
    <source>
        <strain evidence="2">VT162</strain>
    </source>
</reference>
<feature type="compositionally biased region" description="Low complexity" evidence="1">
    <location>
        <begin position="11"/>
        <end position="27"/>
    </location>
</feature>
<feature type="compositionally biased region" description="Basic and acidic residues" evidence="1">
    <location>
        <begin position="37"/>
        <end position="48"/>
    </location>
</feature>
<organism evidence="2 3">
    <name type="scientific">Meripilus lineatus</name>
    <dbReference type="NCBI Taxonomy" id="2056292"/>
    <lineage>
        <taxon>Eukaryota</taxon>
        <taxon>Fungi</taxon>
        <taxon>Dikarya</taxon>
        <taxon>Basidiomycota</taxon>
        <taxon>Agaricomycotina</taxon>
        <taxon>Agaricomycetes</taxon>
        <taxon>Polyporales</taxon>
        <taxon>Meripilaceae</taxon>
        <taxon>Meripilus</taxon>
    </lineage>
</organism>